<evidence type="ECO:0000313" key="2">
    <source>
        <dbReference type="Proteomes" id="UP000018837"/>
    </source>
</evidence>
<proteinExistence type="predicted"/>
<sequence>MRWLSEEKGTVNYEHVIPCSLKGKRGQEEYAYYAEQAPALRNFVEMADVFAEREFASVDDLDRLEKMPHTIALANLLAACNGKRNQEHSRGCCCNHSRSDDRILPVMLMKDAVHRVQYDENGILSIVGGEVSWKKIIDELNDKTLQEIRSIWYRISRTTYRPENIRALYEEQDLLARSRGLIELFKQAYGKDNFRDIPQEVQRYAPLTRPDAPEEGESNFYLSILLAYDWFYDYYRGRKRPLSLGGMD</sequence>
<organism evidence="1 2">
    <name type="scientific">Tannerella sp. oral taxon BU063 isolate Cell 2</name>
    <dbReference type="NCBI Taxonomy" id="1411148"/>
    <lineage>
        <taxon>Bacteria</taxon>
        <taxon>Pseudomonadati</taxon>
        <taxon>Bacteroidota</taxon>
        <taxon>Bacteroidia</taxon>
        <taxon>Bacteroidales</taxon>
        <taxon>Tannerellaceae</taxon>
        <taxon>Tannerella</taxon>
    </lineage>
</organism>
<protein>
    <submittedName>
        <fullName evidence="1">Uncharacterized protein</fullName>
    </submittedName>
</protein>
<dbReference type="Proteomes" id="UP000018837">
    <property type="component" value="Unassembled WGS sequence"/>
</dbReference>
<dbReference type="EMBL" id="AYUF01000296">
    <property type="protein sequence ID" value="ETK02814.1"/>
    <property type="molecule type" value="Genomic_DNA"/>
</dbReference>
<reference evidence="1 2" key="1">
    <citation type="submission" date="2013-11" db="EMBL/GenBank/DDBJ databases">
        <title>Single cell genomics of uncultured Tannerella BU063 (oral taxon 286).</title>
        <authorList>
            <person name="Beall C.J."/>
            <person name="Campbell A.G."/>
            <person name="Griffen A.L."/>
            <person name="Podar M."/>
            <person name="Leys E.J."/>
        </authorList>
    </citation>
    <scope>NUCLEOTIDE SEQUENCE [LARGE SCALE GENOMIC DNA]</scope>
    <source>
        <strain evidence="1">Cell 2</strain>
    </source>
</reference>
<name>W2C6G2_9BACT</name>
<dbReference type="AlphaFoldDB" id="W2C6G2"/>
<comment type="caution">
    <text evidence="1">The sequence shown here is derived from an EMBL/GenBank/DDBJ whole genome shotgun (WGS) entry which is preliminary data.</text>
</comment>
<gene>
    <name evidence="1" type="ORF">N425_02290</name>
</gene>
<evidence type="ECO:0000313" key="1">
    <source>
        <dbReference type="EMBL" id="ETK02814.1"/>
    </source>
</evidence>
<accession>W2C6G2</accession>
<dbReference type="PATRIC" id="fig|1411148.3.peg.230"/>